<accession>A0A1H2GD25</accession>
<dbReference type="Pfam" id="PF02769">
    <property type="entry name" value="AIRS_C"/>
    <property type="match status" value="1"/>
</dbReference>
<keyword evidence="2" id="KW-0547">Nucleotide-binding</keyword>
<dbReference type="GO" id="GO:0016260">
    <property type="term" value="P:selenocysteine biosynthetic process"/>
    <property type="evidence" value="ECO:0007669"/>
    <property type="project" value="TreeGrafter"/>
</dbReference>
<evidence type="ECO:0000313" key="9">
    <source>
        <dbReference type="Proteomes" id="UP000199608"/>
    </source>
</evidence>
<keyword evidence="3" id="KW-0418">Kinase</keyword>
<proteinExistence type="predicted"/>
<feature type="domain" description="PurM-like C-terminal" evidence="7">
    <location>
        <begin position="117"/>
        <end position="288"/>
    </location>
</feature>
<dbReference type="SUPFAM" id="SSF55326">
    <property type="entry name" value="PurM N-terminal domain-like"/>
    <property type="match status" value="1"/>
</dbReference>
<keyword evidence="9" id="KW-1185">Reference proteome</keyword>
<dbReference type="InterPro" id="IPR036676">
    <property type="entry name" value="PurM-like_C_sf"/>
</dbReference>
<dbReference type="InterPro" id="IPR004536">
    <property type="entry name" value="SPS/SelD"/>
</dbReference>
<dbReference type="SUPFAM" id="SSF56042">
    <property type="entry name" value="PurM C-terminal domain-like"/>
    <property type="match status" value="1"/>
</dbReference>
<dbReference type="NCBIfam" id="TIGR00476">
    <property type="entry name" value="selD"/>
    <property type="match status" value="1"/>
</dbReference>
<dbReference type="GO" id="GO:0005524">
    <property type="term" value="F:ATP binding"/>
    <property type="evidence" value="ECO:0007669"/>
    <property type="project" value="UniProtKB-KW"/>
</dbReference>
<dbReference type="GO" id="GO:0005737">
    <property type="term" value="C:cytoplasm"/>
    <property type="evidence" value="ECO:0007669"/>
    <property type="project" value="TreeGrafter"/>
</dbReference>
<dbReference type="InterPro" id="IPR016188">
    <property type="entry name" value="PurM-like_N"/>
</dbReference>
<dbReference type="EMBL" id="FNLL01000005">
    <property type="protein sequence ID" value="SDU17465.1"/>
    <property type="molecule type" value="Genomic_DNA"/>
</dbReference>
<dbReference type="CDD" id="cd02195">
    <property type="entry name" value="SelD"/>
    <property type="match status" value="1"/>
</dbReference>
<evidence type="ECO:0000256" key="2">
    <source>
        <dbReference type="ARBA" id="ARBA00022741"/>
    </source>
</evidence>
<evidence type="ECO:0000259" key="7">
    <source>
        <dbReference type="Pfam" id="PF02769"/>
    </source>
</evidence>
<dbReference type="InterPro" id="IPR010918">
    <property type="entry name" value="PurM-like_C_dom"/>
</dbReference>
<evidence type="ECO:0000256" key="5">
    <source>
        <dbReference type="ARBA" id="ARBA00023266"/>
    </source>
</evidence>
<keyword evidence="5" id="KW-0711">Selenium</keyword>
<reference evidence="9" key="1">
    <citation type="submission" date="2016-10" db="EMBL/GenBank/DDBJ databases">
        <authorList>
            <person name="Varghese N."/>
            <person name="Submissions S."/>
        </authorList>
    </citation>
    <scope>NUCLEOTIDE SEQUENCE [LARGE SCALE GENOMIC DNA]</scope>
    <source>
        <strain evidence="9">DSM 3384</strain>
    </source>
</reference>
<dbReference type="Gene3D" id="3.30.1330.10">
    <property type="entry name" value="PurM-like, N-terminal domain"/>
    <property type="match status" value="1"/>
</dbReference>
<dbReference type="Gene3D" id="3.90.650.10">
    <property type="entry name" value="PurM-like C-terminal domain"/>
    <property type="match status" value="1"/>
</dbReference>
<evidence type="ECO:0000256" key="4">
    <source>
        <dbReference type="ARBA" id="ARBA00022840"/>
    </source>
</evidence>
<evidence type="ECO:0000256" key="1">
    <source>
        <dbReference type="ARBA" id="ARBA00022679"/>
    </source>
</evidence>
<organism evidence="8 9">
    <name type="scientific">Desulfobacula phenolica</name>
    <dbReference type="NCBI Taxonomy" id="90732"/>
    <lineage>
        <taxon>Bacteria</taxon>
        <taxon>Pseudomonadati</taxon>
        <taxon>Thermodesulfobacteriota</taxon>
        <taxon>Desulfobacteria</taxon>
        <taxon>Desulfobacterales</taxon>
        <taxon>Desulfobacteraceae</taxon>
        <taxon>Desulfobacula</taxon>
    </lineage>
</organism>
<dbReference type="FunFam" id="3.90.650.10:FF:000004">
    <property type="entry name" value="Selenide, water dikinase"/>
    <property type="match status" value="1"/>
</dbReference>
<evidence type="ECO:0000259" key="6">
    <source>
        <dbReference type="Pfam" id="PF00586"/>
    </source>
</evidence>
<keyword evidence="1" id="KW-0808">Transferase</keyword>
<dbReference type="InterPro" id="IPR036921">
    <property type="entry name" value="PurM-like_N_sf"/>
</dbReference>
<gene>
    <name evidence="8" type="ORF">SAMN04487931_105134</name>
</gene>
<evidence type="ECO:0000313" key="8">
    <source>
        <dbReference type="EMBL" id="SDU17465.1"/>
    </source>
</evidence>
<dbReference type="Proteomes" id="UP000199608">
    <property type="component" value="Unassembled WGS sequence"/>
</dbReference>
<protein>
    <submittedName>
        <fullName evidence="8">Selenophosphate synthase</fullName>
    </submittedName>
</protein>
<dbReference type="GO" id="GO:0004756">
    <property type="term" value="F:selenide, water dikinase activity"/>
    <property type="evidence" value="ECO:0007669"/>
    <property type="project" value="TreeGrafter"/>
</dbReference>
<keyword evidence="4" id="KW-0067">ATP-binding</keyword>
<name>A0A1H2GD25_9BACT</name>
<dbReference type="PANTHER" id="PTHR10256">
    <property type="entry name" value="SELENIDE, WATER DIKINASE"/>
    <property type="match status" value="1"/>
</dbReference>
<evidence type="ECO:0000256" key="3">
    <source>
        <dbReference type="ARBA" id="ARBA00022777"/>
    </source>
</evidence>
<sequence>MYKLNSQTALIQTLDFLTPITDSPYEFGQIAAANSLSDVYAMGGSPITVMNIVCFPSCDLAEDILAKTLKGGMDKINESGAVLVGGHSVEDDEFKYGLSVTGIVHPDKVLTNAAAATGDAVILTKPVGTGIMSTAIKAKLATKENINESVSVMSLLNKASAMVMTQFKVNACTDVTGFGLAGHLLEMAKGSKKEITLHTSKVPFLNSVLDFANMGMVPAGAHKNRKFFEASTHIDPAVDRAVVDLMFDPQTSGGLLISLNKDIAGACVEKMKINGQNAWIVGEITRDSNAGFLRMI</sequence>
<dbReference type="Pfam" id="PF00586">
    <property type="entry name" value="AIRS"/>
    <property type="match status" value="1"/>
</dbReference>
<dbReference type="PIRSF" id="PIRSF036407">
    <property type="entry name" value="Selenphspht_syn"/>
    <property type="match status" value="1"/>
</dbReference>
<dbReference type="PANTHER" id="PTHR10256:SF0">
    <property type="entry name" value="INACTIVE SELENIDE, WATER DIKINASE-LIKE PROTEIN-RELATED"/>
    <property type="match status" value="1"/>
</dbReference>
<feature type="domain" description="PurM-like N-terminal" evidence="6">
    <location>
        <begin position="2"/>
        <end position="104"/>
    </location>
</feature>
<dbReference type="AlphaFoldDB" id="A0A1H2GD25"/>